<dbReference type="GO" id="GO:0006887">
    <property type="term" value="P:exocytosis"/>
    <property type="evidence" value="ECO:0007669"/>
    <property type="project" value="UniProtKB-KW"/>
</dbReference>
<feature type="compositionally biased region" description="Low complexity" evidence="7">
    <location>
        <begin position="240"/>
        <end position="252"/>
    </location>
</feature>
<comment type="subcellular location">
    <subcellularLocation>
        <location evidence="1">Cell membrane</location>
    </subcellularLocation>
</comment>
<feature type="region of interest" description="Disordered" evidence="7">
    <location>
        <begin position="642"/>
        <end position="679"/>
    </location>
</feature>
<feature type="compositionally biased region" description="Polar residues" evidence="7">
    <location>
        <begin position="653"/>
        <end position="662"/>
    </location>
</feature>
<dbReference type="PROSITE" id="PS50916">
    <property type="entry name" value="RABBD"/>
    <property type="match status" value="1"/>
</dbReference>
<evidence type="ECO:0000256" key="6">
    <source>
        <dbReference type="ARBA" id="ARBA00072164"/>
    </source>
</evidence>
<keyword evidence="2" id="KW-1003">Cell membrane</keyword>
<protein>
    <recommendedName>
        <fullName evidence="6">Synaptotagmin-like protein 2</fullName>
    </recommendedName>
</protein>
<proteinExistence type="predicted"/>
<evidence type="ECO:0000256" key="2">
    <source>
        <dbReference type="ARBA" id="ARBA00022475"/>
    </source>
</evidence>
<dbReference type="PANTHER" id="PTHR45716">
    <property type="entry name" value="BITESIZE, ISOFORM I"/>
    <property type="match status" value="1"/>
</dbReference>
<evidence type="ECO:0000256" key="5">
    <source>
        <dbReference type="ARBA" id="ARBA00023136"/>
    </source>
</evidence>
<feature type="region of interest" description="Disordered" evidence="7">
    <location>
        <begin position="356"/>
        <end position="428"/>
    </location>
</feature>
<accession>A0A3L8SIN2</accession>
<keyword evidence="5" id="KW-0472">Membrane</keyword>
<dbReference type="SMART" id="SM00239">
    <property type="entry name" value="C2"/>
    <property type="match status" value="2"/>
</dbReference>
<feature type="region of interest" description="Disordered" evidence="7">
    <location>
        <begin position="120"/>
        <end position="321"/>
    </location>
</feature>
<dbReference type="FunFam" id="2.60.40.150:FF:000006">
    <property type="entry name" value="Synaptotagmin-like 5, isoform CRA_a"/>
    <property type="match status" value="1"/>
</dbReference>
<feature type="region of interest" description="Disordered" evidence="7">
    <location>
        <begin position="464"/>
        <end position="594"/>
    </location>
</feature>
<dbReference type="InterPro" id="IPR035892">
    <property type="entry name" value="C2_domain_sf"/>
</dbReference>
<dbReference type="CDD" id="cd04020">
    <property type="entry name" value="C2B_SLP_1-2-3-4"/>
    <property type="match status" value="1"/>
</dbReference>
<evidence type="ECO:0000256" key="3">
    <source>
        <dbReference type="ARBA" id="ARBA00022483"/>
    </source>
</evidence>
<gene>
    <name evidence="10" type="ORF">DV515_00007079</name>
</gene>
<evidence type="ECO:0000256" key="4">
    <source>
        <dbReference type="ARBA" id="ARBA00022737"/>
    </source>
</evidence>
<dbReference type="GO" id="GO:0006886">
    <property type="term" value="P:intracellular protein transport"/>
    <property type="evidence" value="ECO:0007669"/>
    <property type="project" value="InterPro"/>
</dbReference>
<evidence type="ECO:0000256" key="1">
    <source>
        <dbReference type="ARBA" id="ARBA00004236"/>
    </source>
</evidence>
<keyword evidence="11" id="KW-1185">Reference proteome</keyword>
<dbReference type="GO" id="GO:0005886">
    <property type="term" value="C:plasma membrane"/>
    <property type="evidence" value="ECO:0007669"/>
    <property type="project" value="UniProtKB-SubCell"/>
</dbReference>
<dbReference type="PANTHER" id="PTHR45716:SF8">
    <property type="entry name" value="SYNAPTOTAGMIN LIKE 2"/>
    <property type="match status" value="1"/>
</dbReference>
<dbReference type="PROSITE" id="PS50004">
    <property type="entry name" value="C2"/>
    <property type="match status" value="2"/>
</dbReference>
<dbReference type="OrthoDB" id="195679at2759"/>
<comment type="caution">
    <text evidence="10">The sequence shown here is derived from an EMBL/GenBank/DDBJ whole genome shotgun (WGS) entry which is preliminary data.</text>
</comment>
<dbReference type="InterPro" id="IPR043567">
    <property type="entry name" value="SYTL1-5_C2B"/>
</dbReference>
<dbReference type="GO" id="GO:0070382">
    <property type="term" value="C:exocytic vesicle"/>
    <property type="evidence" value="ECO:0007669"/>
    <property type="project" value="TreeGrafter"/>
</dbReference>
<dbReference type="InterPro" id="IPR000008">
    <property type="entry name" value="C2_dom"/>
</dbReference>
<dbReference type="STRING" id="44316.ENSEGOP00005019936"/>
<keyword evidence="3" id="KW-0268">Exocytosis</keyword>
<dbReference type="Proteomes" id="UP000276834">
    <property type="component" value="Unassembled WGS sequence"/>
</dbReference>
<organism evidence="10 11">
    <name type="scientific">Chloebia gouldiae</name>
    <name type="common">Gouldian finch</name>
    <name type="synonym">Erythrura gouldiae</name>
    <dbReference type="NCBI Taxonomy" id="44316"/>
    <lineage>
        <taxon>Eukaryota</taxon>
        <taxon>Metazoa</taxon>
        <taxon>Chordata</taxon>
        <taxon>Craniata</taxon>
        <taxon>Vertebrata</taxon>
        <taxon>Euteleostomi</taxon>
        <taxon>Archelosauria</taxon>
        <taxon>Archosauria</taxon>
        <taxon>Dinosauria</taxon>
        <taxon>Saurischia</taxon>
        <taxon>Theropoda</taxon>
        <taxon>Coelurosauria</taxon>
        <taxon>Aves</taxon>
        <taxon>Neognathae</taxon>
        <taxon>Neoaves</taxon>
        <taxon>Telluraves</taxon>
        <taxon>Australaves</taxon>
        <taxon>Passeriformes</taxon>
        <taxon>Passeroidea</taxon>
        <taxon>Passeridae</taxon>
        <taxon>Chloebia</taxon>
    </lineage>
</organism>
<feature type="domain" description="RabBD" evidence="9">
    <location>
        <begin position="43"/>
        <end position="99"/>
    </location>
</feature>
<dbReference type="Gene3D" id="2.60.40.150">
    <property type="entry name" value="C2 domain"/>
    <property type="match status" value="2"/>
</dbReference>
<dbReference type="InterPro" id="IPR010911">
    <property type="entry name" value="Rab_BD"/>
</dbReference>
<dbReference type="SUPFAM" id="SSF49562">
    <property type="entry name" value="C2 domain (Calcium/lipid-binding domain, CaLB)"/>
    <property type="match status" value="2"/>
</dbReference>
<evidence type="ECO:0000256" key="7">
    <source>
        <dbReference type="SAM" id="MobiDB-lite"/>
    </source>
</evidence>
<feature type="compositionally biased region" description="Polar residues" evidence="7">
    <location>
        <begin position="130"/>
        <end position="142"/>
    </location>
</feature>
<feature type="compositionally biased region" description="Polar residues" evidence="7">
    <location>
        <begin position="396"/>
        <end position="409"/>
    </location>
</feature>
<feature type="domain" description="C2" evidence="8">
    <location>
        <begin position="838"/>
        <end position="967"/>
    </location>
</feature>
<dbReference type="Pfam" id="PF00168">
    <property type="entry name" value="C2"/>
    <property type="match status" value="2"/>
</dbReference>
<name>A0A3L8SIN2_CHLGU</name>
<reference evidence="10 11" key="1">
    <citation type="journal article" date="2018" name="Proc. R. Soc. B">
        <title>A non-coding region near Follistatin controls head colour polymorphism in the Gouldian finch.</title>
        <authorList>
            <person name="Toomey M.B."/>
            <person name="Marques C.I."/>
            <person name="Andrade P."/>
            <person name="Araujo P.M."/>
            <person name="Sabatino S."/>
            <person name="Gazda M.A."/>
            <person name="Afonso S."/>
            <person name="Lopes R.J."/>
            <person name="Corbo J.C."/>
            <person name="Carneiro M."/>
        </authorList>
    </citation>
    <scope>NUCLEOTIDE SEQUENCE [LARGE SCALE GENOMIC DNA]</scope>
    <source>
        <strain evidence="10">Red01</strain>
        <tissue evidence="10">Muscle</tissue>
    </source>
</reference>
<dbReference type="EMBL" id="QUSF01000018">
    <property type="protein sequence ID" value="RLW02612.1"/>
    <property type="molecule type" value="Genomic_DNA"/>
</dbReference>
<dbReference type="GO" id="GO:0031267">
    <property type="term" value="F:small GTPase binding"/>
    <property type="evidence" value="ECO:0007669"/>
    <property type="project" value="InterPro"/>
</dbReference>
<feature type="compositionally biased region" description="Polar residues" evidence="7">
    <location>
        <begin position="201"/>
        <end position="215"/>
    </location>
</feature>
<feature type="domain" description="C2" evidence="8">
    <location>
        <begin position="701"/>
        <end position="823"/>
    </location>
</feature>
<feature type="compositionally biased region" description="Low complexity" evidence="7">
    <location>
        <begin position="356"/>
        <end position="384"/>
    </location>
</feature>
<dbReference type="GO" id="GO:0042043">
    <property type="term" value="F:neurexin family protein binding"/>
    <property type="evidence" value="ECO:0007669"/>
    <property type="project" value="TreeGrafter"/>
</dbReference>
<feature type="compositionally biased region" description="Polar residues" evidence="7">
    <location>
        <begin position="478"/>
        <end position="490"/>
    </location>
</feature>
<sequence length="1004" mass="110316">MQSRERCQPRAWKCKSRCQGEFHPSRAVVNPPSEELKKAIGKMLDLSFLTEEEYEKLMKVLQRDAELKKKDGDRIRRIQGSITDEKKKKFVTGEWFSEVKAKRFQEDLAGPDLLRASIRRKKGKLENEDNQNIQTSLESKTAPSPAFPEDVADAGEGRSSTPTLETTEEKILPKLKPRLPVLLSGSHKRSSIHDVSSSESDTGTSPFVTATNSFHLSKKGHGVSPLPTKLSEDAVPQPSTAAGGEAADGATGTRERPKTPPEETYAPSKIPVKKKASRTFPRSEQAVNDAGPAENSLAKKEPLASPRALPAAGESSWAGKQGVNYTISSMGSKEEDIGLDREHFRSLKDFWEKGADAAAEPGRAEAGARQSRLGRSLSLQSGPGQDAGEKPGAFTKTRTPSKRTITLSSSEEEPSCGTPARKGSVSVAPMCAKSKGGLATRNDLLSESNGKLLMPEEGKVVQHCSKKSRLPVRAPSIQLESPTKDVSGSSLGPGMPVEELGVPEERKPTGRSLASRVQILIEPVPTDGESDDEKEERSDLGTQDNMEINGELPEEKMGKSSDQPTPGEPSGEREAVQGTDSAVYSEEDGDHSPAAQALARANSINLAKSMVNIYTTTETYNKPHLITHQFLEPERVKELSRSSPLLLSETESDTASEVSFQLNRHKKTPSTGSHSSDMASVSSVSGSVLSVYSGDFGSVDAQGTVEFALDYDEKNREFQVHVAQCKDLAVVDEKKGRSDPYVKTYLLPDKARMGKRKTSVKKRTVNPIYNEVLRYKIEKMVLLIQKLNLSVWHNDPLGRNSFLGEIEIDLASWDWSNRKLNWYPLKPRSLSAVNGVDHRGVMSLSIKYVPPGSLGPKNPPSGEVHIWVKDVKDLLQLRPSGVDSFVKCYVLPDTSKKSYQKTRVIKRDTNPVFNHTIVYDGFHTEDLKDACVELTVWDHEKLTNHFLGGIRLGLGTGLSYGISVDWMDSTQEEVAFWQEMMLAANEWIEGLLPLRSLAGRKKLK</sequence>
<keyword evidence="4" id="KW-0677">Repeat</keyword>
<evidence type="ECO:0000259" key="9">
    <source>
        <dbReference type="PROSITE" id="PS50916"/>
    </source>
</evidence>
<evidence type="ECO:0000313" key="10">
    <source>
        <dbReference type="EMBL" id="RLW02612.1"/>
    </source>
</evidence>
<dbReference type="CDD" id="cd08393">
    <property type="entry name" value="C2A_SLP-1_2"/>
    <property type="match status" value="1"/>
</dbReference>
<dbReference type="FunFam" id="2.60.40.150:FF:000040">
    <property type="entry name" value="synaptotagmin-like protein 2 isoform X2"/>
    <property type="match status" value="1"/>
</dbReference>
<dbReference type="AlphaFoldDB" id="A0A3L8SIN2"/>
<dbReference type="Gene3D" id="6.10.250.3000">
    <property type="match status" value="1"/>
</dbReference>
<evidence type="ECO:0000259" key="8">
    <source>
        <dbReference type="PROSITE" id="PS50004"/>
    </source>
</evidence>
<evidence type="ECO:0000313" key="11">
    <source>
        <dbReference type="Proteomes" id="UP000276834"/>
    </source>
</evidence>